<comment type="caution">
    <text evidence="1">The sequence shown here is derived from an EMBL/GenBank/DDBJ whole genome shotgun (WGS) entry which is preliminary data.</text>
</comment>
<organism evidence="1 2">
    <name type="scientific">Rhizoctonia solani</name>
    <dbReference type="NCBI Taxonomy" id="456999"/>
    <lineage>
        <taxon>Eukaryota</taxon>
        <taxon>Fungi</taxon>
        <taxon>Dikarya</taxon>
        <taxon>Basidiomycota</taxon>
        <taxon>Agaricomycotina</taxon>
        <taxon>Agaricomycetes</taxon>
        <taxon>Cantharellales</taxon>
        <taxon>Ceratobasidiaceae</taxon>
        <taxon>Rhizoctonia</taxon>
    </lineage>
</organism>
<dbReference type="OrthoDB" id="3236493at2759"/>
<dbReference type="EMBL" id="CAJMWV010000814">
    <property type="protein sequence ID" value="CAE6416152.1"/>
    <property type="molecule type" value="Genomic_DNA"/>
</dbReference>
<dbReference type="Proteomes" id="UP000663831">
    <property type="component" value="Unassembled WGS sequence"/>
</dbReference>
<evidence type="ECO:0000313" key="2">
    <source>
        <dbReference type="Proteomes" id="UP000663831"/>
    </source>
</evidence>
<name>A0A8H3AFV9_9AGAM</name>
<sequence>MLISDIGELPSYNKLKIYLSARGTNEDDHWRIRSALKALNLLRNALLHSVPICYQEAMTIRHFPDRPSEFLSPNPNAKTRRLAQAIQQDREEQMAHSELQSKIRELASADRTPKFPAKYNPIERIEDTWRLATHLDSNEGFLGGQDAKHDRLWDLTEDNNHNPLRNNMGKVTWSRLQWYKITDGLHKKIQRRG</sequence>
<accession>A0A8H3AFV9</accession>
<gene>
    <name evidence="1" type="ORF">RDB_LOCUS27471</name>
</gene>
<protein>
    <submittedName>
        <fullName evidence="1">Uncharacterized protein</fullName>
    </submittedName>
</protein>
<reference evidence="1" key="1">
    <citation type="submission" date="2021-01" db="EMBL/GenBank/DDBJ databases">
        <authorList>
            <person name="Kaushik A."/>
        </authorList>
    </citation>
    <scope>NUCLEOTIDE SEQUENCE</scope>
    <source>
        <strain evidence="1">AG3-1AP</strain>
    </source>
</reference>
<proteinExistence type="predicted"/>
<feature type="non-terminal residue" evidence="1">
    <location>
        <position position="1"/>
    </location>
</feature>
<evidence type="ECO:0000313" key="1">
    <source>
        <dbReference type="EMBL" id="CAE6416152.1"/>
    </source>
</evidence>
<dbReference type="AlphaFoldDB" id="A0A8H3AFV9"/>